<protein>
    <submittedName>
        <fullName evidence="3">Uncharacterized protein</fullName>
    </submittedName>
</protein>
<evidence type="ECO:0000256" key="2">
    <source>
        <dbReference type="SAM" id="MobiDB-lite"/>
    </source>
</evidence>
<dbReference type="RefSeq" id="WP_379236939.1">
    <property type="nucleotide sequence ID" value="NZ_JBHSTE010000006.1"/>
</dbReference>
<evidence type="ECO:0000256" key="1">
    <source>
        <dbReference type="SAM" id="Coils"/>
    </source>
</evidence>
<feature type="compositionally biased region" description="Basic and acidic residues" evidence="2">
    <location>
        <begin position="514"/>
        <end position="524"/>
    </location>
</feature>
<feature type="region of interest" description="Disordered" evidence="2">
    <location>
        <begin position="513"/>
        <end position="650"/>
    </location>
</feature>
<gene>
    <name evidence="3" type="ORF">ACFP56_17490</name>
</gene>
<keyword evidence="4" id="KW-1185">Reference proteome</keyword>
<comment type="caution">
    <text evidence="3">The sequence shown here is derived from an EMBL/GenBank/DDBJ whole genome shotgun (WGS) entry which is preliminary data.</text>
</comment>
<evidence type="ECO:0000313" key="3">
    <source>
        <dbReference type="EMBL" id="MFC6334424.1"/>
    </source>
</evidence>
<sequence length="1167" mass="133732">MRMKVMKSQTMMISVQCQAQFSNEILRKYGWSFSQGNHVRLQHKEDVVHAKQQTAIAVPAVSIQQIIQPLYIKLAVQHLSFSQLAVYKQQLLRETNESIIRLQTSAGSSSSSGTQHMQTTRIVDALAMTEANVAPMSSSIEPAQAMHVRQEKQRDTTWLHMKQVSQHFKQDRFLQSIIEKRNAVVHYYERVKHMEHVMTNAQTVAIENDGSLASPNREQLVSEQPTASTVRGLEKKEQDVQQAELTKSQLVTTSYAKQPARMIWHERVEERQQQWRKEHESLLLKTQTVVKQLENESIFHNVVSEKRAITPANQASRDERITGQDVQWTIHRLVHDDFVRYRSTQHLKVSTKQLTQLRKISMKDVSEKTLSKIEQRLSQEHIKLYYVAEQKRQQSRPKKENSQLVQDRQAVAHHIHQIRRNASVLKVVKAQAHSSSLQATHVQSAAQTISVTLSSQQMVHSTFNRMEGSRTQVEKQLVKFPVLKELSVSEQWLNRIKFKKQLSLIHLTKQVSEITRKSDDEKSPRPNSEQSSSEKSDSPRLNSEQSSREKNDSPRLNSEQSSREKNDSPRSNSEQSSREKNDSPRPNSEQSSSEKSIRSRSTLREQSSSEPLSNMEAPVSDIALEGSSQHNERSNSSSTSAARDIQQPQQERLQLAEAKWIVNHQLQAKVEHVHLHSLQHSITKQIKSVLAPAIQGALRSRSNDKGEPLLQAKWQHKLASPQTVLLNKLQERLNVIRHTDDVITVHNQHSVTIHAQSSQLVTLKSGKAISLSHLSHRGEAAIQKLTSRALARRELTYREIQEAQAIPTIPILARKLLREVKTQTINTHSINKQTINTHLIDTQTIRKQDAETRNEQAVYNAEHSSVTQQSKELVHERVFRPIIKQHMTILYKEHEKLPTALKRGVQQANRGSYERSSSSSVAINQVERTKSTMPVEMKQVEHARSMPVEMKQVERSRTLPVEMKQVERSRTLPVKMRQVEYASSSPVAINQVERTKSTPVAMKQDRSRSLPVSVRQAEQFRILPVHMRMAEHSNALPVVIHHTDMTRSNSKVDTRLSYVDSSKPSRVEAAQKEDNAQTLSLKRVELDTVIKHVSLLVKEEKKVKQQDSLTEPIAVMQTHIKKLEEQITQQQQLIQDARNPNAIKQLSNQIYEELSRKIKFDNQRLGR</sequence>
<proteinExistence type="predicted"/>
<feature type="coiled-coil region" evidence="1">
    <location>
        <begin position="233"/>
        <end position="296"/>
    </location>
</feature>
<organism evidence="3 4">
    <name type="scientific">Paenibacillus septentrionalis</name>
    <dbReference type="NCBI Taxonomy" id="429342"/>
    <lineage>
        <taxon>Bacteria</taxon>
        <taxon>Bacillati</taxon>
        <taxon>Bacillota</taxon>
        <taxon>Bacilli</taxon>
        <taxon>Bacillales</taxon>
        <taxon>Paenibacillaceae</taxon>
        <taxon>Paenibacillus</taxon>
    </lineage>
</organism>
<name>A0ABW1V6L2_9BACL</name>
<dbReference type="EMBL" id="JBHSTE010000006">
    <property type="protein sequence ID" value="MFC6334424.1"/>
    <property type="molecule type" value="Genomic_DNA"/>
</dbReference>
<feature type="coiled-coil region" evidence="1">
    <location>
        <begin position="1113"/>
        <end position="1140"/>
    </location>
</feature>
<keyword evidence="1" id="KW-0175">Coiled coil</keyword>
<accession>A0ABW1V6L2</accession>
<evidence type="ECO:0000313" key="4">
    <source>
        <dbReference type="Proteomes" id="UP001596233"/>
    </source>
</evidence>
<dbReference type="Proteomes" id="UP001596233">
    <property type="component" value="Unassembled WGS sequence"/>
</dbReference>
<reference evidence="4" key="1">
    <citation type="journal article" date="2019" name="Int. J. Syst. Evol. Microbiol.">
        <title>The Global Catalogue of Microorganisms (GCM) 10K type strain sequencing project: providing services to taxonomists for standard genome sequencing and annotation.</title>
        <authorList>
            <consortium name="The Broad Institute Genomics Platform"/>
            <consortium name="The Broad Institute Genome Sequencing Center for Infectious Disease"/>
            <person name="Wu L."/>
            <person name="Ma J."/>
        </authorList>
    </citation>
    <scope>NUCLEOTIDE SEQUENCE [LARGE SCALE GENOMIC DNA]</scope>
    <source>
        <strain evidence="4">PCU 280</strain>
    </source>
</reference>